<dbReference type="EMBL" id="BAABHC010000005">
    <property type="protein sequence ID" value="GAA4429702.1"/>
    <property type="molecule type" value="Genomic_DNA"/>
</dbReference>
<proteinExistence type="predicted"/>
<dbReference type="Proteomes" id="UP001500552">
    <property type="component" value="Unassembled WGS sequence"/>
</dbReference>
<keyword evidence="2" id="KW-1185">Reference proteome</keyword>
<comment type="caution">
    <text evidence="1">The sequence shown here is derived from an EMBL/GenBank/DDBJ whole genome shotgun (WGS) entry which is preliminary data.</text>
</comment>
<organism evidence="1 2">
    <name type="scientific">Pontibacter saemangeumensis</name>
    <dbReference type="NCBI Taxonomy" id="1084525"/>
    <lineage>
        <taxon>Bacteria</taxon>
        <taxon>Pseudomonadati</taxon>
        <taxon>Bacteroidota</taxon>
        <taxon>Cytophagia</taxon>
        <taxon>Cytophagales</taxon>
        <taxon>Hymenobacteraceae</taxon>
        <taxon>Pontibacter</taxon>
    </lineage>
</organism>
<sequence>MMIDDFKKRFWVSLALSIPVIVLSPMVQHILGYSLEVPYSLYIALCSPLSSISTVGGPS</sequence>
<evidence type="ECO:0000313" key="1">
    <source>
        <dbReference type="EMBL" id="GAA4429702.1"/>
    </source>
</evidence>
<name>A0ABP8LK68_9BACT</name>
<reference evidence="2" key="1">
    <citation type="journal article" date="2019" name="Int. J. Syst. Evol. Microbiol.">
        <title>The Global Catalogue of Microorganisms (GCM) 10K type strain sequencing project: providing services to taxonomists for standard genome sequencing and annotation.</title>
        <authorList>
            <consortium name="The Broad Institute Genomics Platform"/>
            <consortium name="The Broad Institute Genome Sequencing Center for Infectious Disease"/>
            <person name="Wu L."/>
            <person name="Ma J."/>
        </authorList>
    </citation>
    <scope>NUCLEOTIDE SEQUENCE [LARGE SCALE GENOMIC DNA]</scope>
    <source>
        <strain evidence="2">JCM 17926</strain>
    </source>
</reference>
<accession>A0ABP8LK68</accession>
<evidence type="ECO:0000313" key="2">
    <source>
        <dbReference type="Proteomes" id="UP001500552"/>
    </source>
</evidence>
<gene>
    <name evidence="1" type="ORF">GCM10023188_15450</name>
</gene>
<protein>
    <submittedName>
        <fullName evidence="1">Uncharacterized protein</fullName>
    </submittedName>
</protein>